<dbReference type="OrthoDB" id="10042665at2759"/>
<dbReference type="InterPro" id="IPR003593">
    <property type="entry name" value="AAA+_ATPase"/>
</dbReference>
<dbReference type="InterPro" id="IPR056599">
    <property type="entry name" value="AAA_lid_fung"/>
</dbReference>
<feature type="region of interest" description="Disordered" evidence="1">
    <location>
        <begin position="255"/>
        <end position="293"/>
    </location>
</feature>
<dbReference type="Pfam" id="PF00004">
    <property type="entry name" value="AAA"/>
    <property type="match status" value="1"/>
</dbReference>
<evidence type="ECO:0000259" key="2">
    <source>
        <dbReference type="SMART" id="SM00382"/>
    </source>
</evidence>
<accession>A0A8K0REZ5</accession>
<keyword evidence="4" id="KW-1185">Reference proteome</keyword>
<dbReference type="SMART" id="SM00382">
    <property type="entry name" value="AAA"/>
    <property type="match status" value="1"/>
</dbReference>
<protein>
    <submittedName>
        <fullName evidence="3">AAA family ATPase</fullName>
    </submittedName>
</protein>
<feature type="compositionally biased region" description="Basic and acidic residues" evidence="1">
    <location>
        <begin position="45"/>
        <end position="63"/>
    </location>
</feature>
<organism evidence="3 4">
    <name type="scientific">Paraphoma chrysanthemicola</name>
    <dbReference type="NCBI Taxonomy" id="798071"/>
    <lineage>
        <taxon>Eukaryota</taxon>
        <taxon>Fungi</taxon>
        <taxon>Dikarya</taxon>
        <taxon>Ascomycota</taxon>
        <taxon>Pezizomycotina</taxon>
        <taxon>Dothideomycetes</taxon>
        <taxon>Pleosporomycetidae</taxon>
        <taxon>Pleosporales</taxon>
        <taxon>Pleosporineae</taxon>
        <taxon>Phaeosphaeriaceae</taxon>
        <taxon>Paraphoma</taxon>
    </lineage>
</organism>
<dbReference type="EMBL" id="JAGMVJ010000004">
    <property type="protein sequence ID" value="KAH7091245.1"/>
    <property type="molecule type" value="Genomic_DNA"/>
</dbReference>
<feature type="region of interest" description="Disordered" evidence="1">
    <location>
        <begin position="44"/>
        <end position="75"/>
    </location>
</feature>
<comment type="caution">
    <text evidence="3">The sequence shown here is derived from an EMBL/GenBank/DDBJ whole genome shotgun (WGS) entry which is preliminary data.</text>
</comment>
<reference evidence="3" key="1">
    <citation type="journal article" date="2021" name="Nat. Commun.">
        <title>Genetic determinants of endophytism in the Arabidopsis root mycobiome.</title>
        <authorList>
            <person name="Mesny F."/>
            <person name="Miyauchi S."/>
            <person name="Thiergart T."/>
            <person name="Pickel B."/>
            <person name="Atanasova L."/>
            <person name="Karlsson M."/>
            <person name="Huettel B."/>
            <person name="Barry K.W."/>
            <person name="Haridas S."/>
            <person name="Chen C."/>
            <person name="Bauer D."/>
            <person name="Andreopoulos W."/>
            <person name="Pangilinan J."/>
            <person name="LaButti K."/>
            <person name="Riley R."/>
            <person name="Lipzen A."/>
            <person name="Clum A."/>
            <person name="Drula E."/>
            <person name="Henrissat B."/>
            <person name="Kohler A."/>
            <person name="Grigoriev I.V."/>
            <person name="Martin F.M."/>
            <person name="Hacquard S."/>
        </authorList>
    </citation>
    <scope>NUCLEOTIDE SEQUENCE</scope>
    <source>
        <strain evidence="3">MPI-SDFR-AT-0120</strain>
    </source>
</reference>
<name>A0A8K0REZ5_9PLEO</name>
<feature type="compositionally biased region" description="Polar residues" evidence="1">
    <location>
        <begin position="259"/>
        <end position="274"/>
    </location>
</feature>
<dbReference type="InterPro" id="IPR054289">
    <property type="entry name" value="DUF7025"/>
</dbReference>
<dbReference type="CDD" id="cd19481">
    <property type="entry name" value="RecA-like_protease"/>
    <property type="match status" value="1"/>
</dbReference>
<evidence type="ECO:0000256" key="1">
    <source>
        <dbReference type="SAM" id="MobiDB-lite"/>
    </source>
</evidence>
<feature type="domain" description="AAA+ ATPase" evidence="2">
    <location>
        <begin position="695"/>
        <end position="822"/>
    </location>
</feature>
<dbReference type="AlphaFoldDB" id="A0A8K0REZ5"/>
<dbReference type="Gene3D" id="3.40.50.300">
    <property type="entry name" value="P-loop containing nucleotide triphosphate hydrolases"/>
    <property type="match status" value="1"/>
</dbReference>
<dbReference type="PANTHER" id="PTHR46411">
    <property type="entry name" value="FAMILY ATPASE, PUTATIVE-RELATED"/>
    <property type="match status" value="1"/>
</dbReference>
<dbReference type="SUPFAM" id="SSF52540">
    <property type="entry name" value="P-loop containing nucleoside triphosphate hydrolases"/>
    <property type="match status" value="1"/>
</dbReference>
<dbReference type="Proteomes" id="UP000813461">
    <property type="component" value="Unassembled WGS sequence"/>
</dbReference>
<sequence length="1050" mass="117691">MSSDQETTNQISLGNRSAQAQDLDLVAQLSLLKIQLETLQARVDGAADKSRSINDPPEKKQEEASLSTPPEVSKGVRIATAPDELGATATSPPKTGPIPKVIIPKLNRVRWTDFKNTSLDDQKVFAIDVLIGPAKFYWEKHKEQRNLMRRGREQSESTLDHPGIPHEVQPVVADQTQIPQNAQHEHSEPQSEMPERIRINCERLLTILREISDANLHDDSVVLLRPYKLLIHHERAIRQWLQDLEAKWASRGVPENGNLAGNHQQQDTGASFTNAGGDASPGRDDTQVAAGKAATATEVTETYEALQSLRCLVQFMDTDVTPVHQRYANSIQGKIHFRDLWHLYRPGDIVVSYKDLDNSNKTVDGNSIQESSSAKRQPDIWRVLQVSKGRPVLGAPYSSDRIDGIDRPQAPAQRINKFSILCYMIAYNGKSFGPIDHTFEIAPFEGQKDITSLDPCLAKYVADFDELRSQRIDRGKRFAQYSRPTHCLYTGFTLYNHPSGIPCKAAQKTVLLDGHVIVDFNEAQREDPKWVLQLGLPEASGGSGLETTEDYPRYIWKGQARTELDKEDSEHIHEDNHIDATDMDNFVSNSTFLRTYKDATGEREVDETTFEEVDFALLPDRVVGFDLHRRKFSILALDDLRSVQIKRQGWKDLKLPRGHKHMVQAQVKTHFMEKRLRQSGGQSNLGHDIVRGKGQGLIILLHGAPGVGKTSTAECVAESLQKPLYPITCGDLGVNASVVEETLNSTFAKAETWDCVLLLDEADVFLAQRTRTDLKRNAIVSVFLRVMEYYRGVLILTTNRVGAFDEAFKSRIHLQLYYPILNKDQTLAIWKMNLERIIERKQANIVADEAEILQFAEAHFEFHKTGTTRWNGRQIRNAYQTALAMAEYEAIDGSDDAEWERRALAGNLKAHLKASHFETVANASSQFDSYIEETIGTTDAGRAFTDRDRADHFKWMAPAANVHNEQYNAQWSYGKQGRDGFGAYAKQGHGETGFPPMHQAKPSYAPQFGGGGGGQNWHGASQPWYDSMGRPKSECSSRRACPFALGTGSA</sequence>
<dbReference type="GO" id="GO:0005524">
    <property type="term" value="F:ATP binding"/>
    <property type="evidence" value="ECO:0007669"/>
    <property type="project" value="InterPro"/>
</dbReference>
<dbReference type="Pfam" id="PF22942">
    <property type="entry name" value="DUF7025"/>
    <property type="match status" value="1"/>
</dbReference>
<evidence type="ECO:0000313" key="4">
    <source>
        <dbReference type="Proteomes" id="UP000813461"/>
    </source>
</evidence>
<dbReference type="InterPro" id="IPR003959">
    <property type="entry name" value="ATPase_AAA_core"/>
</dbReference>
<evidence type="ECO:0000313" key="3">
    <source>
        <dbReference type="EMBL" id="KAH7091245.1"/>
    </source>
</evidence>
<dbReference type="PANTHER" id="PTHR46411:SF2">
    <property type="entry name" value="AAA+ ATPASE DOMAIN-CONTAINING PROTEIN"/>
    <property type="match status" value="1"/>
</dbReference>
<gene>
    <name evidence="3" type="ORF">FB567DRAFT_269626</name>
</gene>
<proteinExistence type="predicted"/>
<dbReference type="GO" id="GO:0016887">
    <property type="term" value="F:ATP hydrolysis activity"/>
    <property type="evidence" value="ECO:0007669"/>
    <property type="project" value="InterPro"/>
</dbReference>
<dbReference type="Pfam" id="PF23232">
    <property type="entry name" value="AAA_lid_13"/>
    <property type="match status" value="1"/>
</dbReference>
<dbReference type="InterPro" id="IPR027417">
    <property type="entry name" value="P-loop_NTPase"/>
</dbReference>